<reference evidence="5" key="1">
    <citation type="journal article" date="2019" name="Int. J. Syst. Evol. Microbiol.">
        <title>The Global Catalogue of Microorganisms (GCM) 10K type strain sequencing project: providing services to taxonomists for standard genome sequencing and annotation.</title>
        <authorList>
            <consortium name="The Broad Institute Genomics Platform"/>
            <consortium name="The Broad Institute Genome Sequencing Center for Infectious Disease"/>
            <person name="Wu L."/>
            <person name="Ma J."/>
        </authorList>
    </citation>
    <scope>NUCLEOTIDE SEQUENCE [LARGE SCALE GENOMIC DNA]</scope>
    <source>
        <strain evidence="5">KCTC 3950</strain>
    </source>
</reference>
<dbReference type="PANTHER" id="PTHR30383:SF27">
    <property type="entry name" value="SPORE GERMINATION LIPASE LIPC"/>
    <property type="match status" value="1"/>
</dbReference>
<dbReference type="EMBL" id="JBHUME010000009">
    <property type="protein sequence ID" value="MFD2613810.1"/>
    <property type="molecule type" value="Genomic_DNA"/>
</dbReference>
<dbReference type="InterPro" id="IPR013830">
    <property type="entry name" value="SGNH_hydro"/>
</dbReference>
<evidence type="ECO:0000259" key="3">
    <source>
        <dbReference type="Pfam" id="PF13472"/>
    </source>
</evidence>
<dbReference type="Pfam" id="PF07833">
    <property type="entry name" value="Cu_amine_oxidN1"/>
    <property type="match status" value="1"/>
</dbReference>
<proteinExistence type="predicted"/>
<keyword evidence="5" id="KW-1185">Reference proteome</keyword>
<dbReference type="InterPro" id="IPR036582">
    <property type="entry name" value="Mao_N_sf"/>
</dbReference>
<feature type="domain" description="Copper amine oxidase-like N-terminal" evidence="2">
    <location>
        <begin position="298"/>
        <end position="402"/>
    </location>
</feature>
<feature type="chain" id="PRO_5047345031" evidence="1">
    <location>
        <begin position="26"/>
        <end position="405"/>
    </location>
</feature>
<dbReference type="Proteomes" id="UP001597541">
    <property type="component" value="Unassembled WGS sequence"/>
</dbReference>
<organism evidence="4 5">
    <name type="scientific">Paenibacillus gansuensis</name>
    <dbReference type="NCBI Taxonomy" id="306542"/>
    <lineage>
        <taxon>Bacteria</taxon>
        <taxon>Bacillati</taxon>
        <taxon>Bacillota</taxon>
        <taxon>Bacilli</taxon>
        <taxon>Bacillales</taxon>
        <taxon>Paenibacillaceae</taxon>
        <taxon>Paenibacillus</taxon>
    </lineage>
</organism>
<accession>A0ABW5PGC8</accession>
<keyword evidence="1" id="KW-0732">Signal</keyword>
<evidence type="ECO:0000256" key="1">
    <source>
        <dbReference type="SAM" id="SignalP"/>
    </source>
</evidence>
<gene>
    <name evidence="4" type="ORF">ACFSUF_15445</name>
</gene>
<sequence>MLLKSGKTMLTALMACLLLIPSPHANHVSAAAKTETYVAFGDSLAVGYEPPENGVPPVYYGYVDRLYEQALFHGEAEVHNYGISGLKTAGLLTYLQAISEGRVLKGSEIQAGMSDPNQDERGMQAPQAKKDIQAASVITVSIGGNDFLSLLLKHNMDLNLIEAEVPGVLADYEKQIKVILQTIHQLNPNARVFLSDQYQPVPEMWQKESYPRLNALALQFSETIKKVQAEVKEDTPFTMVPVREAFIGHEGEYTYTVRRTDIHPTQAGYEAMARVFAKSIWGEYRKVNSGGQPAVVAAGKEIVSPYKPIAVNGVTLVSIKEITDALGAKTAWDPGSKSTVVKLGTKEVRFKGGSNTMIVGGKPVKVKTPVRYKDGKTYVPLRLLVEGLGFHVQYIAKTQTVFVNL</sequence>
<dbReference type="InterPro" id="IPR036514">
    <property type="entry name" value="SGNH_hydro_sf"/>
</dbReference>
<feature type="signal peptide" evidence="1">
    <location>
        <begin position="1"/>
        <end position="25"/>
    </location>
</feature>
<name>A0ABW5PGC8_9BACL</name>
<dbReference type="SUPFAM" id="SSF52266">
    <property type="entry name" value="SGNH hydrolase"/>
    <property type="match status" value="1"/>
</dbReference>
<dbReference type="RefSeq" id="WP_377603999.1">
    <property type="nucleotide sequence ID" value="NZ_JBHUME010000009.1"/>
</dbReference>
<dbReference type="Gene3D" id="3.40.50.1110">
    <property type="entry name" value="SGNH hydrolase"/>
    <property type="match status" value="1"/>
</dbReference>
<evidence type="ECO:0000313" key="4">
    <source>
        <dbReference type="EMBL" id="MFD2613810.1"/>
    </source>
</evidence>
<dbReference type="InterPro" id="IPR051532">
    <property type="entry name" value="Ester_Hydrolysis_Enzymes"/>
</dbReference>
<dbReference type="SUPFAM" id="SSF55383">
    <property type="entry name" value="Copper amine oxidase, domain N"/>
    <property type="match status" value="1"/>
</dbReference>
<protein>
    <submittedName>
        <fullName evidence="4">Stalk domain-containing protein</fullName>
    </submittedName>
</protein>
<dbReference type="Pfam" id="PF13472">
    <property type="entry name" value="Lipase_GDSL_2"/>
    <property type="match status" value="1"/>
</dbReference>
<comment type="caution">
    <text evidence="4">The sequence shown here is derived from an EMBL/GenBank/DDBJ whole genome shotgun (WGS) entry which is preliminary data.</text>
</comment>
<dbReference type="InterPro" id="IPR012854">
    <property type="entry name" value="Cu_amine_oxidase-like_N"/>
</dbReference>
<evidence type="ECO:0000313" key="5">
    <source>
        <dbReference type="Proteomes" id="UP001597541"/>
    </source>
</evidence>
<evidence type="ECO:0000259" key="2">
    <source>
        <dbReference type="Pfam" id="PF07833"/>
    </source>
</evidence>
<dbReference type="Gene3D" id="3.30.457.10">
    <property type="entry name" value="Copper amine oxidase-like, N-terminal domain"/>
    <property type="match status" value="1"/>
</dbReference>
<feature type="domain" description="SGNH hydrolase-type esterase" evidence="3">
    <location>
        <begin position="39"/>
        <end position="271"/>
    </location>
</feature>
<dbReference type="PANTHER" id="PTHR30383">
    <property type="entry name" value="THIOESTERASE 1/PROTEASE 1/LYSOPHOSPHOLIPASE L1"/>
    <property type="match status" value="1"/>
</dbReference>